<keyword evidence="4" id="KW-1185">Reference proteome</keyword>
<proteinExistence type="predicted"/>
<gene>
    <name evidence="3" type="ORF">BFP76_01640</name>
</gene>
<feature type="chain" id="PRO_5013586152" description="EF-hand domain-containing protein" evidence="1">
    <location>
        <begin position="20"/>
        <end position="78"/>
    </location>
</feature>
<dbReference type="PROSITE" id="PS00018">
    <property type="entry name" value="EF_HAND_1"/>
    <property type="match status" value="2"/>
</dbReference>
<dbReference type="InterPro" id="IPR011992">
    <property type="entry name" value="EF-hand-dom_pair"/>
</dbReference>
<sequence>MKKAAVVLLAMVMGTAAFAAEFAVMDTDQDGALSVTEFEAAYPDADEDLFGAIDTNTDGSLDEVEIAAAIGEELLSAE</sequence>
<feature type="domain" description="EF-hand" evidence="2">
    <location>
        <begin position="13"/>
        <end position="48"/>
    </location>
</feature>
<dbReference type="Gene3D" id="1.10.238.10">
    <property type="entry name" value="EF-hand"/>
    <property type="match status" value="1"/>
</dbReference>
<reference evidence="3 4" key="1">
    <citation type="submission" date="2016-08" db="EMBL/GenBank/DDBJ databases">
        <title>Draft genome of Amylibacter sp. strain 4G11.</title>
        <authorList>
            <person name="Wong S.-K."/>
            <person name="Hamasaki K."/>
            <person name="Yoshizawa S."/>
        </authorList>
    </citation>
    <scope>NUCLEOTIDE SEQUENCE [LARGE SCALE GENOMIC DNA]</scope>
    <source>
        <strain evidence="3 4">4G11</strain>
    </source>
</reference>
<keyword evidence="1" id="KW-0732">Signal</keyword>
<feature type="signal peptide" evidence="1">
    <location>
        <begin position="1"/>
        <end position="19"/>
    </location>
</feature>
<protein>
    <recommendedName>
        <fullName evidence="2">EF-hand domain-containing protein</fullName>
    </recommendedName>
</protein>
<dbReference type="InterPro" id="IPR018247">
    <property type="entry name" value="EF_Hand_1_Ca_BS"/>
</dbReference>
<dbReference type="SUPFAM" id="SSF47473">
    <property type="entry name" value="EF-hand"/>
    <property type="match status" value="1"/>
</dbReference>
<dbReference type="Pfam" id="PF13202">
    <property type="entry name" value="EF-hand_5"/>
    <property type="match status" value="2"/>
</dbReference>
<dbReference type="Proteomes" id="UP000231516">
    <property type="component" value="Unassembled WGS sequence"/>
</dbReference>
<evidence type="ECO:0000256" key="1">
    <source>
        <dbReference type="SAM" id="SignalP"/>
    </source>
</evidence>
<name>A0A2G5K671_9RHOB</name>
<evidence type="ECO:0000259" key="2">
    <source>
        <dbReference type="PROSITE" id="PS50222"/>
    </source>
</evidence>
<dbReference type="GO" id="GO:0005509">
    <property type="term" value="F:calcium ion binding"/>
    <property type="evidence" value="ECO:0007669"/>
    <property type="project" value="InterPro"/>
</dbReference>
<evidence type="ECO:0000313" key="3">
    <source>
        <dbReference type="EMBL" id="PIB25031.1"/>
    </source>
</evidence>
<dbReference type="EMBL" id="MDGM01000012">
    <property type="protein sequence ID" value="PIB25031.1"/>
    <property type="molecule type" value="Genomic_DNA"/>
</dbReference>
<dbReference type="PROSITE" id="PS50222">
    <property type="entry name" value="EF_HAND_2"/>
    <property type="match status" value="1"/>
</dbReference>
<organism evidence="3 4">
    <name type="scientific">Paramylibacter kogurei</name>
    <dbReference type="NCBI Taxonomy" id="1889778"/>
    <lineage>
        <taxon>Bacteria</taxon>
        <taxon>Pseudomonadati</taxon>
        <taxon>Pseudomonadota</taxon>
        <taxon>Alphaproteobacteria</taxon>
        <taxon>Rhodobacterales</taxon>
        <taxon>Paracoccaceae</taxon>
        <taxon>Paramylibacter</taxon>
    </lineage>
</organism>
<dbReference type="AlphaFoldDB" id="A0A2G5K671"/>
<accession>A0A2G5K671</accession>
<comment type="caution">
    <text evidence="3">The sequence shown here is derived from an EMBL/GenBank/DDBJ whole genome shotgun (WGS) entry which is preliminary data.</text>
</comment>
<dbReference type="InterPro" id="IPR002048">
    <property type="entry name" value="EF_hand_dom"/>
</dbReference>
<dbReference type="RefSeq" id="WP_165775669.1">
    <property type="nucleotide sequence ID" value="NZ_MDGM01000012.1"/>
</dbReference>
<evidence type="ECO:0000313" key="4">
    <source>
        <dbReference type="Proteomes" id="UP000231516"/>
    </source>
</evidence>